<dbReference type="InterPro" id="IPR046347">
    <property type="entry name" value="bZIP_sf"/>
</dbReference>
<proteinExistence type="predicted"/>
<gene>
    <name evidence="3" type="ORF">P167DRAFT_246655</name>
</gene>
<feature type="compositionally biased region" description="Polar residues" evidence="1">
    <location>
        <begin position="107"/>
        <end position="138"/>
    </location>
</feature>
<name>A0A3N4KIX8_9PEZI</name>
<dbReference type="InParanoid" id="A0A3N4KIX8"/>
<keyword evidence="4" id="KW-1185">Reference proteome</keyword>
<dbReference type="Gene3D" id="1.20.5.170">
    <property type="match status" value="1"/>
</dbReference>
<organism evidence="3 4">
    <name type="scientific">Morchella conica CCBAS932</name>
    <dbReference type="NCBI Taxonomy" id="1392247"/>
    <lineage>
        <taxon>Eukaryota</taxon>
        <taxon>Fungi</taxon>
        <taxon>Dikarya</taxon>
        <taxon>Ascomycota</taxon>
        <taxon>Pezizomycotina</taxon>
        <taxon>Pezizomycetes</taxon>
        <taxon>Pezizales</taxon>
        <taxon>Morchellaceae</taxon>
        <taxon>Morchella</taxon>
    </lineage>
</organism>
<dbReference type="InterPro" id="IPR004827">
    <property type="entry name" value="bZIP"/>
</dbReference>
<dbReference type="SUPFAM" id="SSF57959">
    <property type="entry name" value="Leucine zipper domain"/>
    <property type="match status" value="1"/>
</dbReference>
<dbReference type="PROSITE" id="PS00036">
    <property type="entry name" value="BZIP_BASIC"/>
    <property type="match status" value="1"/>
</dbReference>
<dbReference type="PANTHER" id="PTHR39607:SF2">
    <property type="entry name" value="BZIP DOMAIN-CONTAINING PROTEIN"/>
    <property type="match status" value="1"/>
</dbReference>
<accession>A0A3N4KIX8</accession>
<dbReference type="STRING" id="1392247.A0A3N4KIX8"/>
<dbReference type="OrthoDB" id="5973539at2759"/>
<evidence type="ECO:0000256" key="1">
    <source>
        <dbReference type="SAM" id="MobiDB-lite"/>
    </source>
</evidence>
<dbReference type="InterPro" id="IPR052635">
    <property type="entry name" value="Sec_Metab_Biosynth_Reg"/>
</dbReference>
<feature type="region of interest" description="Disordered" evidence="1">
    <location>
        <begin position="37"/>
        <end position="239"/>
    </location>
</feature>
<evidence type="ECO:0000259" key="2">
    <source>
        <dbReference type="PROSITE" id="PS00036"/>
    </source>
</evidence>
<dbReference type="CDD" id="cd14688">
    <property type="entry name" value="bZIP_YAP"/>
    <property type="match status" value="1"/>
</dbReference>
<feature type="region of interest" description="Disordered" evidence="1">
    <location>
        <begin position="1"/>
        <end position="23"/>
    </location>
</feature>
<feature type="compositionally biased region" description="Low complexity" evidence="1">
    <location>
        <begin position="60"/>
        <end position="74"/>
    </location>
</feature>
<dbReference type="GO" id="GO:0003700">
    <property type="term" value="F:DNA-binding transcription factor activity"/>
    <property type="evidence" value="ECO:0007669"/>
    <property type="project" value="InterPro"/>
</dbReference>
<dbReference type="AlphaFoldDB" id="A0A3N4KIX8"/>
<dbReference type="Proteomes" id="UP000277580">
    <property type="component" value="Unassembled WGS sequence"/>
</dbReference>
<feature type="domain" description="BZIP" evidence="2">
    <location>
        <begin position="34"/>
        <end position="49"/>
    </location>
</feature>
<feature type="compositionally biased region" description="Polar residues" evidence="1">
    <location>
        <begin position="211"/>
        <end position="222"/>
    </location>
</feature>
<dbReference type="EMBL" id="ML119142">
    <property type="protein sequence ID" value="RPB10516.1"/>
    <property type="molecule type" value="Genomic_DNA"/>
</dbReference>
<reference evidence="3 4" key="1">
    <citation type="journal article" date="2018" name="Nat. Ecol. Evol.">
        <title>Pezizomycetes genomes reveal the molecular basis of ectomycorrhizal truffle lifestyle.</title>
        <authorList>
            <person name="Murat C."/>
            <person name="Payen T."/>
            <person name="Noel B."/>
            <person name="Kuo A."/>
            <person name="Morin E."/>
            <person name="Chen J."/>
            <person name="Kohler A."/>
            <person name="Krizsan K."/>
            <person name="Balestrini R."/>
            <person name="Da Silva C."/>
            <person name="Montanini B."/>
            <person name="Hainaut M."/>
            <person name="Levati E."/>
            <person name="Barry K.W."/>
            <person name="Belfiori B."/>
            <person name="Cichocki N."/>
            <person name="Clum A."/>
            <person name="Dockter R.B."/>
            <person name="Fauchery L."/>
            <person name="Guy J."/>
            <person name="Iotti M."/>
            <person name="Le Tacon F."/>
            <person name="Lindquist E.A."/>
            <person name="Lipzen A."/>
            <person name="Malagnac F."/>
            <person name="Mello A."/>
            <person name="Molinier V."/>
            <person name="Miyauchi S."/>
            <person name="Poulain J."/>
            <person name="Riccioni C."/>
            <person name="Rubini A."/>
            <person name="Sitrit Y."/>
            <person name="Splivallo R."/>
            <person name="Traeger S."/>
            <person name="Wang M."/>
            <person name="Zifcakova L."/>
            <person name="Wipf D."/>
            <person name="Zambonelli A."/>
            <person name="Paolocci F."/>
            <person name="Nowrousian M."/>
            <person name="Ottonello S."/>
            <person name="Baldrian P."/>
            <person name="Spatafora J.W."/>
            <person name="Henrissat B."/>
            <person name="Nagy L.G."/>
            <person name="Aury J.M."/>
            <person name="Wincker P."/>
            <person name="Grigoriev I.V."/>
            <person name="Bonfante P."/>
            <person name="Martin F.M."/>
        </authorList>
    </citation>
    <scope>NUCLEOTIDE SEQUENCE [LARGE SCALE GENOMIC DNA]</scope>
    <source>
        <strain evidence="3 4">CCBAS932</strain>
    </source>
</reference>
<evidence type="ECO:0000313" key="3">
    <source>
        <dbReference type="EMBL" id="RPB10516.1"/>
    </source>
</evidence>
<sequence>MSIRFGRSGNGYDSSEVMETEDDDWRKVTDLNERRKIQNRLAQRNYRRKLRQRLEELERQAGATSSTTSSSASPLKKKKKQSATETGTASGRIEKKSGGGHPVRATKISNLESRPSSQEVTTSGASSQSTRATASPRNIYTMGDFGPLFANPEARHQSIRQPEQQLPAWGPQPYPQQQQQQSYEHLAQPYYHASPQPTFSMTPHPHPVSEPATSPPQVQAFESNYPYFIPTQRTPDPQY</sequence>
<protein>
    <recommendedName>
        <fullName evidence="2">BZIP domain-containing protein</fullName>
    </recommendedName>
</protein>
<evidence type="ECO:0000313" key="4">
    <source>
        <dbReference type="Proteomes" id="UP000277580"/>
    </source>
</evidence>
<dbReference type="PANTHER" id="PTHR39607">
    <property type="entry name" value="XANTHOCILLIN BIOSYNTHESIS CLUSTER TRANSCRIPTION FACTOR XANC-RELATED"/>
    <property type="match status" value="1"/>
</dbReference>